<proteinExistence type="predicted"/>
<evidence type="ECO:0000313" key="2">
    <source>
        <dbReference type="EMBL" id="VDO26945.1"/>
    </source>
</evidence>
<organism evidence="4">
    <name type="scientific">Onchocerca flexuosa</name>
    <dbReference type="NCBI Taxonomy" id="387005"/>
    <lineage>
        <taxon>Eukaryota</taxon>
        <taxon>Metazoa</taxon>
        <taxon>Ecdysozoa</taxon>
        <taxon>Nematoda</taxon>
        <taxon>Chromadorea</taxon>
        <taxon>Rhabditida</taxon>
        <taxon>Spirurina</taxon>
        <taxon>Spiruromorpha</taxon>
        <taxon>Filarioidea</taxon>
        <taxon>Onchocercidae</taxon>
        <taxon>Onchocerca</taxon>
    </lineage>
</organism>
<dbReference type="GO" id="GO:0006941">
    <property type="term" value="P:striated muscle contraction"/>
    <property type="evidence" value="ECO:0007669"/>
    <property type="project" value="TreeGrafter"/>
</dbReference>
<dbReference type="GO" id="GO:0014808">
    <property type="term" value="P:release of sequestered calcium ion into cytosol by sarcoplasmic reticulum"/>
    <property type="evidence" value="ECO:0007669"/>
    <property type="project" value="TreeGrafter"/>
</dbReference>
<reference evidence="2 3" key="2">
    <citation type="submission" date="2018-11" db="EMBL/GenBank/DDBJ databases">
        <authorList>
            <consortium name="Pathogen Informatics"/>
        </authorList>
    </citation>
    <scope>NUCLEOTIDE SEQUENCE [LARGE SCALE GENOMIC DNA]</scope>
</reference>
<dbReference type="GO" id="GO:0005790">
    <property type="term" value="C:smooth endoplasmic reticulum"/>
    <property type="evidence" value="ECO:0007669"/>
    <property type="project" value="TreeGrafter"/>
</dbReference>
<gene>
    <name evidence="2" type="ORF">OFLC_LOCUS753</name>
</gene>
<name>A0A183GZU3_9BILA</name>
<dbReference type="GO" id="GO:0042383">
    <property type="term" value="C:sarcolemma"/>
    <property type="evidence" value="ECO:0007669"/>
    <property type="project" value="TreeGrafter"/>
</dbReference>
<dbReference type="GO" id="GO:0030018">
    <property type="term" value="C:Z disc"/>
    <property type="evidence" value="ECO:0007669"/>
    <property type="project" value="TreeGrafter"/>
</dbReference>
<dbReference type="InterPro" id="IPR003032">
    <property type="entry name" value="Ryanodine_rcpt"/>
</dbReference>
<keyword evidence="3" id="KW-1185">Reference proteome</keyword>
<dbReference type="FunFam" id="1.10.490.160:FF:000006">
    <property type="entry name" value="Protein CBR-LIPL-6"/>
    <property type="match status" value="1"/>
</dbReference>
<dbReference type="PANTHER" id="PTHR46399">
    <property type="entry name" value="B30.2/SPRY DOMAIN-CONTAINING PROTEIN"/>
    <property type="match status" value="1"/>
</dbReference>
<dbReference type="PANTHER" id="PTHR46399:SF8">
    <property type="entry name" value="B30.2_SPRY DOMAIN-CONTAINING PROTEIN"/>
    <property type="match status" value="1"/>
</dbReference>
<evidence type="ECO:0000313" key="3">
    <source>
        <dbReference type="Proteomes" id="UP000267606"/>
    </source>
</evidence>
<feature type="domain" description="Ryanodine receptor Ryr" evidence="1">
    <location>
        <begin position="216"/>
        <end position="305"/>
    </location>
</feature>
<dbReference type="WBParaSite" id="OFLC_0000075201-mRNA-1">
    <property type="protein sequence ID" value="OFLC_0000075201-mRNA-1"/>
    <property type="gene ID" value="OFLC_0000075201"/>
</dbReference>
<protein>
    <submittedName>
        <fullName evidence="4">RyR domain-containing protein</fullName>
    </submittedName>
</protein>
<accession>A0A183GZU3</accession>
<dbReference type="GO" id="GO:0034704">
    <property type="term" value="C:calcium channel complex"/>
    <property type="evidence" value="ECO:0007669"/>
    <property type="project" value="TreeGrafter"/>
</dbReference>
<reference evidence="4" key="1">
    <citation type="submission" date="2016-06" db="UniProtKB">
        <authorList>
            <consortium name="WormBaseParasite"/>
        </authorList>
    </citation>
    <scope>IDENTIFICATION</scope>
</reference>
<dbReference type="EMBL" id="UZAJ01000288">
    <property type="protein sequence ID" value="VDO26945.1"/>
    <property type="molecule type" value="Genomic_DNA"/>
</dbReference>
<evidence type="ECO:0000259" key="1">
    <source>
        <dbReference type="Pfam" id="PF02026"/>
    </source>
</evidence>
<evidence type="ECO:0000313" key="4">
    <source>
        <dbReference type="WBParaSite" id="OFLC_0000075201-mRNA-1"/>
    </source>
</evidence>
<dbReference type="STRING" id="387005.A0A183GZU3"/>
<dbReference type="InterPro" id="IPR015925">
    <property type="entry name" value="Ryanodine_IP3_receptor"/>
</dbReference>
<dbReference type="Proteomes" id="UP000267606">
    <property type="component" value="Unassembled WGS sequence"/>
</dbReference>
<feature type="domain" description="Ryanodine receptor Ryr" evidence="1">
    <location>
        <begin position="329"/>
        <end position="411"/>
    </location>
</feature>
<dbReference type="Pfam" id="PF02026">
    <property type="entry name" value="RyR"/>
    <property type="match status" value="2"/>
</dbReference>
<dbReference type="AlphaFoldDB" id="A0A183GZU3"/>
<dbReference type="GO" id="GO:0005219">
    <property type="term" value="F:ryanodine-sensitive calcium-release channel activity"/>
    <property type="evidence" value="ECO:0007669"/>
    <property type="project" value="TreeGrafter"/>
</dbReference>
<sequence length="1167" mass="134347">MFFHFLEKSFLPDLRAATMMDSPCSLESDTALALNRYLCNAVLPLLTNHSNYFANAEHHAALLDTTLHTVYSMNHLQSLTKNQRDAVSDFLVAVTHELPPAMMVKFMRKVITDIQEMNENLVVPLRILTLHYERCTKYYGLGDIYGMASEVEKRLSMLLFYAIFDSLGSRPYDPELFGKALPCLTAIGSAISPDYTLTTTGDTKDNIQKTKDHGVWNPDPVDVSGIYFDDDLNLVITKFAEHFHDSWASRKIEKGWNYGELYSRQALTHPRLKPFAFLPDFEKNFYQERCAECLRALLVWNYSIELADRDAAERAAQNNTLLSTSIENFNPRPVDLSNMTLEKDMMSIAEKMAEESHKIWAKKVFADLSRGGNMPPQLVPWDLLTDFERRKDRFRAAEILKFLQYYGYRVWSSNRLEPSAERIKTDSERSSVEKRFAYNLLKKLTQYLEQAFLKMKTIKPSQELTRQNSFRKEGQDVKFFEKVVLPLMHAYFNAHKNYFLASSSIVQTGMASDKEKEMVAKTLVKINSDILRTGLLTFFNNCADDLFSAVEEVQNGGQYSLLRGQNLKSWVSLEFVNQVIIPVLTTMFVHLAVNHFGSDLLLDEIQAACYKILDSAYLMNNLAAATSHRKSIAYEMDKHRPALGQCLAAFAACFPVAFLEDKFNKSNKYSLLAKSQEQSVQVQGSLTELEIGEDMKITYDYRKLNLLEMLQNLLAHIPQLDKLLTDVEHVEQSGIMYRDQPAIYDVDLPLVCSYLTYWWQFGPDSNNKTTILNFSVPITDVSSEYINRIFRALLQMIRNHIGVENASWLCRINSFSVQIIPYVSCDMVKDYILPVAERLRCLAEKAYKEEEYMRTHPDDADEGTVAEDNAHLVRDVYAYFPILMKYTDLHRAQWLKSPSWETDGIYENVAVIFKIWSLSQHFKREELNFMAQYEDESITGSTAEMKTGKAAIAERKKKRREGQIRKDKHAGSIVIACLKRLLPVGLNVFGGRELDIVQQAKEKFLAKESEDKIRELVRSLLDVPAKTDPTDKNAWQLNLYRKIGKSQMRNKNAMTLEGIVEKITSMGQVVAILHVTEHPQGSMTNAWKTMLSSQRKRAVVACFRMIPLYGIPRYYITNVVLNKKFFSYSQRFSHIKIYVRSVFHIKPFREKSVKQVFVIIFINEDIQ</sequence>
<dbReference type="Gene3D" id="1.10.490.160">
    <property type="match status" value="1"/>
</dbReference>
<dbReference type="GO" id="GO:0033017">
    <property type="term" value="C:sarcoplasmic reticulum membrane"/>
    <property type="evidence" value="ECO:0007669"/>
    <property type="project" value="TreeGrafter"/>
</dbReference>
<dbReference type="Gene3D" id="6.20.350.10">
    <property type="match status" value="1"/>
</dbReference>